<name>A0A2H0WRS8_9BACT</name>
<comment type="subcellular location">
    <subcellularLocation>
        <location evidence="3">Cytoplasm</location>
    </subcellularLocation>
</comment>
<dbReference type="SUPFAM" id="SSF54814">
    <property type="entry name" value="Prokaryotic type KH domain (KH-domain type II)"/>
    <property type="match status" value="1"/>
</dbReference>
<keyword evidence="3" id="KW-0143">Chaperone</keyword>
<evidence type="ECO:0000256" key="1">
    <source>
        <dbReference type="ARBA" id="ARBA00022490"/>
    </source>
</evidence>
<dbReference type="CDD" id="cd22533">
    <property type="entry name" value="KH-II_YlqC-like"/>
    <property type="match status" value="1"/>
</dbReference>
<keyword evidence="3" id="KW-0961">Cell wall biogenesis/degradation</keyword>
<dbReference type="InterPro" id="IPR015946">
    <property type="entry name" value="KH_dom-like_a/b"/>
</dbReference>
<gene>
    <name evidence="3" type="primary">khpA</name>
    <name evidence="4" type="ORF">COT63_00225</name>
</gene>
<dbReference type="GO" id="GO:0005737">
    <property type="term" value="C:cytoplasm"/>
    <property type="evidence" value="ECO:0007669"/>
    <property type="project" value="UniProtKB-SubCell"/>
</dbReference>
<dbReference type="GO" id="GO:0071555">
    <property type="term" value="P:cell wall organization"/>
    <property type="evidence" value="ECO:0007669"/>
    <property type="project" value="UniProtKB-KW"/>
</dbReference>
<dbReference type="Gene3D" id="3.30.300.20">
    <property type="match status" value="1"/>
</dbReference>
<evidence type="ECO:0000313" key="5">
    <source>
        <dbReference type="Proteomes" id="UP000231282"/>
    </source>
</evidence>
<dbReference type="PANTHER" id="PTHR34654">
    <property type="entry name" value="UPF0109 PROTEIN SCO5592"/>
    <property type="match status" value="1"/>
</dbReference>
<reference evidence="5" key="1">
    <citation type="submission" date="2017-09" db="EMBL/GenBank/DDBJ databases">
        <title>Depth-based differentiation of microbial function through sediment-hosted aquifers and enrichment of novel symbionts in the deep terrestrial subsurface.</title>
        <authorList>
            <person name="Probst A.J."/>
            <person name="Ladd B."/>
            <person name="Jarett J.K."/>
            <person name="Geller-Mcgrath D.E."/>
            <person name="Sieber C.M.K."/>
            <person name="Emerson J.B."/>
            <person name="Anantharaman K."/>
            <person name="Thomas B.C."/>
            <person name="Malmstrom R."/>
            <person name="Stieglmeier M."/>
            <person name="Klingl A."/>
            <person name="Woyke T."/>
            <person name="Ryan C.M."/>
            <person name="Banfield J.F."/>
        </authorList>
    </citation>
    <scope>NUCLEOTIDE SEQUENCE [LARGE SCALE GENOMIC DNA]</scope>
</reference>
<dbReference type="GO" id="GO:0009252">
    <property type="term" value="P:peptidoglycan biosynthetic process"/>
    <property type="evidence" value="ECO:0007669"/>
    <property type="project" value="UniProtKB-UniRule"/>
</dbReference>
<dbReference type="AlphaFoldDB" id="A0A2H0WRS8"/>
<comment type="subunit">
    <text evidence="3">Forms a complex with KhpB.</text>
</comment>
<proteinExistence type="inferred from homology"/>
<dbReference type="GO" id="GO:0008360">
    <property type="term" value="P:regulation of cell shape"/>
    <property type="evidence" value="ECO:0007669"/>
    <property type="project" value="UniProtKB-KW"/>
</dbReference>
<keyword evidence="1 3" id="KW-0963">Cytoplasm</keyword>
<organism evidence="4 5">
    <name type="scientific">Candidatus Shapirobacteria bacterium CG09_land_8_20_14_0_10_38_17</name>
    <dbReference type="NCBI Taxonomy" id="1974884"/>
    <lineage>
        <taxon>Bacteria</taxon>
        <taxon>Candidatus Shapironibacteriota</taxon>
    </lineage>
</organism>
<accession>A0A2H0WRS8</accession>
<comment type="caution">
    <text evidence="4">The sequence shown here is derived from an EMBL/GenBank/DDBJ whole genome shotgun (WGS) entry which is preliminary data.</text>
</comment>
<dbReference type="PANTHER" id="PTHR34654:SF1">
    <property type="entry name" value="RNA-BINDING PROTEIN KHPA"/>
    <property type="match status" value="1"/>
</dbReference>
<evidence type="ECO:0000313" key="4">
    <source>
        <dbReference type="EMBL" id="PIS15374.1"/>
    </source>
</evidence>
<dbReference type="HAMAP" id="MF_00088">
    <property type="entry name" value="KhpA"/>
    <property type="match status" value="1"/>
</dbReference>
<protein>
    <recommendedName>
        <fullName evidence="3">RNA-binding protein KhpA</fullName>
    </recommendedName>
    <alternativeName>
        <fullName evidence="3">KH-domain protein A</fullName>
    </alternativeName>
</protein>
<dbReference type="EMBL" id="PEZH01000006">
    <property type="protein sequence ID" value="PIS15374.1"/>
    <property type="molecule type" value="Genomic_DNA"/>
</dbReference>
<dbReference type="InterPro" id="IPR009019">
    <property type="entry name" value="KH_sf_prok-type"/>
</dbReference>
<keyword evidence="2 3" id="KW-0694">RNA-binding</keyword>
<sequence length="76" mass="8710">MKLFLKYLIQNIVQKPEAVKIEKKEENETTTFLVDVDEDDRGRIIGKSGKVIIALRNLLNIKAQKAGKRAQILLNF</sequence>
<dbReference type="Proteomes" id="UP000231282">
    <property type="component" value="Unassembled WGS sequence"/>
</dbReference>
<evidence type="ECO:0000256" key="3">
    <source>
        <dbReference type="HAMAP-Rule" id="MF_00088"/>
    </source>
</evidence>
<comment type="similarity">
    <text evidence="3">Belongs to the KhpA RNA-binding protein family.</text>
</comment>
<dbReference type="Pfam" id="PF13083">
    <property type="entry name" value="KH_KhpA-B"/>
    <property type="match status" value="1"/>
</dbReference>
<dbReference type="InterPro" id="IPR020627">
    <property type="entry name" value="KhpA"/>
</dbReference>
<evidence type="ECO:0000256" key="2">
    <source>
        <dbReference type="ARBA" id="ARBA00022884"/>
    </source>
</evidence>
<keyword evidence="3" id="KW-0133">Cell shape</keyword>
<dbReference type="GO" id="GO:0003723">
    <property type="term" value="F:RNA binding"/>
    <property type="evidence" value="ECO:0007669"/>
    <property type="project" value="UniProtKB-UniRule"/>
</dbReference>
<comment type="function">
    <text evidence="3">A probable RNA chaperone. Forms a complex with KhpB which binds to cellular RNA and controls its expression. Plays a role in peptidoglycan (PG) homeostasis and cell length regulation.</text>
</comment>